<dbReference type="Gene3D" id="3.20.20.70">
    <property type="entry name" value="Aldolase class I"/>
    <property type="match status" value="1"/>
</dbReference>
<keyword evidence="3" id="KW-1185">Reference proteome</keyword>
<gene>
    <name evidence="2" type="ordered locus">Metin_0290</name>
</gene>
<evidence type="ECO:0000259" key="1">
    <source>
        <dbReference type="Pfam" id="PF01207"/>
    </source>
</evidence>
<feature type="domain" description="DUS-like FMN-binding" evidence="1">
    <location>
        <begin position="97"/>
        <end position="231"/>
    </location>
</feature>
<name>D5VQV7_METIM</name>
<dbReference type="PANTHER" id="PTHR11082">
    <property type="entry name" value="TRNA-DIHYDROURIDINE SYNTHASE"/>
    <property type="match status" value="1"/>
</dbReference>
<dbReference type="InterPro" id="IPR013785">
    <property type="entry name" value="Aldolase_TIM"/>
</dbReference>
<evidence type="ECO:0000313" key="2">
    <source>
        <dbReference type="EMBL" id="ADG12960.1"/>
    </source>
</evidence>
<dbReference type="AlphaFoldDB" id="D5VQV7"/>
<sequence length="241" mass="27892">MGCKVVLAPMAGITDGDFCKKYRGLFYIYTIGGYNLDKATYLASKRIEGRGRKEFSIPLKDFDSYIVNEINKIDFGLVSVNVRFLNIDEALPRLKIISEHADIIELNCHCRQREITELGIGQELLRNVKLLSSFLEKLYSLDKPLFLKIRLNYIETEELIKNLSLVREYFDGLHVDCFYPGKDYPDIEGLKRIRESFEDKTIIGNNSITSLERAKEMLKYSNLISVARAVLKNKIDWIYKL</sequence>
<dbReference type="NCBIfam" id="TIGR00736">
    <property type="entry name" value="nifR3_rel_arch"/>
    <property type="match status" value="1"/>
</dbReference>
<dbReference type="HOGENOM" id="CLU_1118194_0_0_2"/>
<dbReference type="Proteomes" id="UP000002061">
    <property type="component" value="Chromosome"/>
</dbReference>
<dbReference type="STRING" id="573063.Metin_0290"/>
<dbReference type="InterPro" id="IPR005270">
    <property type="entry name" value="tRNA_dU_NifR3-rel"/>
</dbReference>
<dbReference type="eggNOG" id="arCOG00605">
    <property type="taxonomic scope" value="Archaea"/>
</dbReference>
<reference evidence="2" key="1">
    <citation type="submission" date="2010-04" db="EMBL/GenBank/DDBJ databases">
        <title>Complete sequence of Methanocaldococcus infernus ME.</title>
        <authorList>
            <consortium name="US DOE Joint Genome Institute"/>
            <person name="Lucas S."/>
            <person name="Copeland A."/>
            <person name="Lapidus A."/>
            <person name="Cheng J.-F."/>
            <person name="Bruce D."/>
            <person name="Goodwin L."/>
            <person name="Pitluck S."/>
            <person name="Munk A.C."/>
            <person name="Detter J.C."/>
            <person name="Han C."/>
            <person name="Tapia R."/>
            <person name="Land M."/>
            <person name="Hauser L."/>
            <person name="Kyrpides N."/>
            <person name="Mikhailova N."/>
            <person name="Sieprawska-Lupa M."/>
            <person name="Whitman W.B."/>
            <person name="Woyke T."/>
        </authorList>
    </citation>
    <scope>NUCLEOTIDE SEQUENCE [LARGE SCALE GENOMIC DNA]</scope>
    <source>
        <strain evidence="2">ME</strain>
    </source>
</reference>
<dbReference type="GeneID" id="9131290"/>
<accession>D5VQV7</accession>
<dbReference type="InterPro" id="IPR035587">
    <property type="entry name" value="DUS-like_FMN-bd"/>
</dbReference>
<dbReference type="KEGG" id="mif:Metin_0290"/>
<dbReference type="SUPFAM" id="SSF51395">
    <property type="entry name" value="FMN-linked oxidoreductases"/>
    <property type="match status" value="1"/>
</dbReference>
<dbReference type="PANTHER" id="PTHR11082:SF36">
    <property type="entry name" value="DUS-LIKE FMN-BINDING DOMAIN-CONTAINING PROTEIN"/>
    <property type="match status" value="1"/>
</dbReference>
<dbReference type="Pfam" id="PF01207">
    <property type="entry name" value="Dus"/>
    <property type="match status" value="1"/>
</dbReference>
<dbReference type="RefSeq" id="WP_013099706.1">
    <property type="nucleotide sequence ID" value="NC_014122.1"/>
</dbReference>
<organism evidence="2 3">
    <name type="scientific">Methanocaldococcus infernus (strain DSM 11812 / JCM 15783 / ME)</name>
    <dbReference type="NCBI Taxonomy" id="573063"/>
    <lineage>
        <taxon>Archaea</taxon>
        <taxon>Methanobacteriati</taxon>
        <taxon>Methanobacteriota</taxon>
        <taxon>Methanomada group</taxon>
        <taxon>Methanococci</taxon>
        <taxon>Methanococcales</taxon>
        <taxon>Methanocaldococcaceae</taxon>
        <taxon>Methanocaldococcus</taxon>
    </lineage>
</organism>
<dbReference type="EMBL" id="CP002009">
    <property type="protein sequence ID" value="ADG12960.1"/>
    <property type="molecule type" value="Genomic_DNA"/>
</dbReference>
<evidence type="ECO:0000313" key="3">
    <source>
        <dbReference type="Proteomes" id="UP000002061"/>
    </source>
</evidence>
<proteinExistence type="predicted"/>
<protein>
    <submittedName>
        <fullName evidence="2">TIM-barrel protein</fullName>
    </submittedName>
</protein>